<dbReference type="EMBL" id="CP051140">
    <property type="protein sequence ID" value="QIW97389.1"/>
    <property type="molecule type" value="Genomic_DNA"/>
</dbReference>
<dbReference type="InterPro" id="IPR037185">
    <property type="entry name" value="EmrE-like"/>
</dbReference>
<evidence type="ECO:0000256" key="1">
    <source>
        <dbReference type="SAM" id="MobiDB-lite"/>
    </source>
</evidence>
<accession>A0A6H0XSE3</accession>
<dbReference type="SUPFAM" id="SSF103481">
    <property type="entry name" value="Multidrug resistance efflux transporter EmrE"/>
    <property type="match status" value="2"/>
</dbReference>
<feature type="transmembrane region" description="Helical" evidence="2">
    <location>
        <begin position="250"/>
        <end position="271"/>
    </location>
</feature>
<feature type="transmembrane region" description="Helical" evidence="2">
    <location>
        <begin position="328"/>
        <end position="349"/>
    </location>
</feature>
<dbReference type="InterPro" id="IPR026505">
    <property type="entry name" value="Solute_c_fam_35_mem_F3/F4"/>
</dbReference>
<organism evidence="4 5">
    <name type="scientific">Peltaster fructicola</name>
    <dbReference type="NCBI Taxonomy" id="286661"/>
    <lineage>
        <taxon>Eukaryota</taxon>
        <taxon>Fungi</taxon>
        <taxon>Dikarya</taxon>
        <taxon>Ascomycota</taxon>
        <taxon>Pezizomycotina</taxon>
        <taxon>Dothideomycetes</taxon>
        <taxon>Dothideomycetes incertae sedis</taxon>
        <taxon>Peltaster</taxon>
    </lineage>
</organism>
<evidence type="ECO:0000313" key="4">
    <source>
        <dbReference type="EMBL" id="QIW97389.1"/>
    </source>
</evidence>
<keyword evidence="5" id="KW-1185">Reference proteome</keyword>
<dbReference type="Proteomes" id="UP000503462">
    <property type="component" value="Chromosome 2"/>
</dbReference>
<evidence type="ECO:0000259" key="3">
    <source>
        <dbReference type="Pfam" id="PF00892"/>
    </source>
</evidence>
<keyword evidence="2" id="KW-1133">Transmembrane helix</keyword>
<feature type="transmembrane region" description="Helical" evidence="2">
    <location>
        <begin position="213"/>
        <end position="230"/>
    </location>
</feature>
<feature type="transmembrane region" description="Helical" evidence="2">
    <location>
        <begin position="86"/>
        <end position="105"/>
    </location>
</feature>
<feature type="transmembrane region" description="Helical" evidence="2">
    <location>
        <begin position="356"/>
        <end position="377"/>
    </location>
</feature>
<dbReference type="PANTHER" id="PTHR19346">
    <property type="entry name" value="SUGAR PHOSPHATE TRANSPORTER DOMAIN-CONTAINING PROTEIN"/>
    <property type="match status" value="1"/>
</dbReference>
<feature type="domain" description="EamA" evidence="3">
    <location>
        <begin position="156"/>
        <end position="229"/>
    </location>
</feature>
<dbReference type="InterPro" id="IPR000620">
    <property type="entry name" value="EamA_dom"/>
</dbReference>
<reference evidence="4 5" key="1">
    <citation type="journal article" date="2016" name="Sci. Rep.">
        <title>Peltaster fructicola genome reveals evolution from an invasive phytopathogen to an ectophytic parasite.</title>
        <authorList>
            <person name="Xu C."/>
            <person name="Chen H."/>
            <person name="Gleason M.L."/>
            <person name="Xu J.R."/>
            <person name="Liu H."/>
            <person name="Zhang R."/>
            <person name="Sun G."/>
        </authorList>
    </citation>
    <scope>NUCLEOTIDE SEQUENCE [LARGE SCALE GENOMIC DNA]</scope>
    <source>
        <strain evidence="4 5">LNHT1506</strain>
    </source>
</reference>
<sequence length="405" mass="43792">MSEDKTSTKHSTPIHDRSTSIDDHSWLGQDDIVHSPIEIDEEIPSYGPSRTTIALALLFTILGFTVQIEAIAYYQDVLGWAKPFLSLYLTHSSLALPWILHLTYLRGQQRRTNLKTWLRRYVDDILHSVSTIDAYADGHNLNFLRKTSIAPTPMGFLLGSTAIVTAVLTVSGVSWFMALAYTTPGDLTAIYNCSAFFAAVFSVPLLGQKLGRITVIAVALSIFGTAIIAYGDAGPSKSDAAEPTDRVGMYRLTGNIIAAVGAVAFGLYSVIFKRWTSIQNERHASSSFDLAVAASGLTGMYTFAAGWIGIVLLHVLNVETFVMPSMQVVFYLGISIVAGAVSMTLLLLLVTWTTPVFGSVTSVLCVFFVAIADWLLFGLVPSFATYVGGGLIFVAFGLLAQDGMS</sequence>
<proteinExistence type="predicted"/>
<dbReference type="GO" id="GO:0016020">
    <property type="term" value="C:membrane"/>
    <property type="evidence" value="ECO:0007669"/>
    <property type="project" value="InterPro"/>
</dbReference>
<name>A0A6H0XSE3_9PEZI</name>
<gene>
    <name evidence="4" type="ORF">AMS68_002907</name>
</gene>
<keyword evidence="2" id="KW-0472">Membrane</keyword>
<dbReference type="AlphaFoldDB" id="A0A6H0XSE3"/>
<feature type="region of interest" description="Disordered" evidence="1">
    <location>
        <begin position="1"/>
        <end position="23"/>
    </location>
</feature>
<evidence type="ECO:0000313" key="5">
    <source>
        <dbReference type="Proteomes" id="UP000503462"/>
    </source>
</evidence>
<feature type="transmembrane region" description="Helical" evidence="2">
    <location>
        <begin position="292"/>
        <end position="316"/>
    </location>
</feature>
<protein>
    <recommendedName>
        <fullName evidence="3">EamA domain-containing protein</fullName>
    </recommendedName>
</protein>
<feature type="transmembrane region" description="Helical" evidence="2">
    <location>
        <begin position="189"/>
        <end position="206"/>
    </location>
</feature>
<feature type="transmembrane region" description="Helical" evidence="2">
    <location>
        <begin position="155"/>
        <end position="177"/>
    </location>
</feature>
<evidence type="ECO:0000256" key="2">
    <source>
        <dbReference type="SAM" id="Phobius"/>
    </source>
</evidence>
<feature type="transmembrane region" description="Helical" evidence="2">
    <location>
        <begin position="383"/>
        <end position="400"/>
    </location>
</feature>
<dbReference type="OrthoDB" id="10062838at2759"/>
<feature type="transmembrane region" description="Helical" evidence="2">
    <location>
        <begin position="53"/>
        <end position="74"/>
    </location>
</feature>
<dbReference type="Pfam" id="PF00892">
    <property type="entry name" value="EamA"/>
    <property type="match status" value="1"/>
</dbReference>
<keyword evidence="2" id="KW-0812">Transmembrane</keyword>
<dbReference type="PANTHER" id="PTHR19346:SF4">
    <property type="entry name" value="SUGAR PHOSPHATE TRANSPORTER DOMAIN-CONTAINING PROTEIN"/>
    <property type="match status" value="1"/>
</dbReference>